<keyword evidence="2" id="KW-1185">Reference proteome</keyword>
<gene>
    <name evidence="1" type="ORF">E2C01_041565</name>
</gene>
<comment type="caution">
    <text evidence="1">The sequence shown here is derived from an EMBL/GenBank/DDBJ whole genome shotgun (WGS) entry which is preliminary data.</text>
</comment>
<dbReference type="AlphaFoldDB" id="A0A5B7FS78"/>
<reference evidence="1 2" key="1">
    <citation type="submission" date="2019-05" db="EMBL/GenBank/DDBJ databases">
        <title>Another draft genome of Portunus trituberculatus and its Hox gene families provides insights of decapod evolution.</title>
        <authorList>
            <person name="Jeong J.-H."/>
            <person name="Song I."/>
            <person name="Kim S."/>
            <person name="Choi T."/>
            <person name="Kim D."/>
            <person name="Ryu S."/>
            <person name="Kim W."/>
        </authorList>
    </citation>
    <scope>NUCLEOTIDE SEQUENCE [LARGE SCALE GENOMIC DNA]</scope>
    <source>
        <tissue evidence="1">Muscle</tissue>
    </source>
</reference>
<dbReference type="Proteomes" id="UP000324222">
    <property type="component" value="Unassembled WGS sequence"/>
</dbReference>
<organism evidence="1 2">
    <name type="scientific">Portunus trituberculatus</name>
    <name type="common">Swimming crab</name>
    <name type="synonym">Neptunus trituberculatus</name>
    <dbReference type="NCBI Taxonomy" id="210409"/>
    <lineage>
        <taxon>Eukaryota</taxon>
        <taxon>Metazoa</taxon>
        <taxon>Ecdysozoa</taxon>
        <taxon>Arthropoda</taxon>
        <taxon>Crustacea</taxon>
        <taxon>Multicrustacea</taxon>
        <taxon>Malacostraca</taxon>
        <taxon>Eumalacostraca</taxon>
        <taxon>Eucarida</taxon>
        <taxon>Decapoda</taxon>
        <taxon>Pleocyemata</taxon>
        <taxon>Brachyura</taxon>
        <taxon>Eubrachyura</taxon>
        <taxon>Portunoidea</taxon>
        <taxon>Portunidae</taxon>
        <taxon>Portuninae</taxon>
        <taxon>Portunus</taxon>
    </lineage>
</organism>
<dbReference type="EMBL" id="VSRR010007932">
    <property type="protein sequence ID" value="MPC47808.1"/>
    <property type="molecule type" value="Genomic_DNA"/>
</dbReference>
<accession>A0A5B7FS78</accession>
<evidence type="ECO:0000313" key="2">
    <source>
        <dbReference type="Proteomes" id="UP000324222"/>
    </source>
</evidence>
<evidence type="ECO:0000313" key="1">
    <source>
        <dbReference type="EMBL" id="MPC47808.1"/>
    </source>
</evidence>
<proteinExistence type="predicted"/>
<protein>
    <submittedName>
        <fullName evidence="1">Uncharacterized protein</fullName>
    </submittedName>
</protein>
<name>A0A5B7FS78_PORTR</name>
<sequence length="74" mass="8233">MSLFATRLCCPATQSSARYSHRQAHPRVAQCLEAASRSLTSSNEPCEPLREDCLDERVIRLRPRTSPVFTTAGV</sequence>